<dbReference type="SUPFAM" id="SSF48452">
    <property type="entry name" value="TPR-like"/>
    <property type="match status" value="1"/>
</dbReference>
<keyword evidence="4" id="KW-0472">Membrane</keyword>
<protein>
    <submittedName>
        <fullName evidence="9">RagB/SusD family nutrient uptake outer membrane protein</fullName>
    </submittedName>
</protein>
<keyword evidence="5" id="KW-0998">Cell outer membrane</keyword>
<comment type="similarity">
    <text evidence="2">Belongs to the SusD family.</text>
</comment>
<dbReference type="EMBL" id="JAPWGM010000003">
    <property type="protein sequence ID" value="MCZ4244186.1"/>
    <property type="molecule type" value="Genomic_DNA"/>
</dbReference>
<reference evidence="9" key="1">
    <citation type="submission" date="2022-12" db="EMBL/GenBank/DDBJ databases">
        <title>Genome sequence of HCMS5-2.</title>
        <authorList>
            <person name="Woo H."/>
        </authorList>
    </citation>
    <scope>NUCLEOTIDE SEQUENCE</scope>
    <source>
        <strain evidence="9">HCMS5-2</strain>
    </source>
</reference>
<dbReference type="Gene3D" id="1.25.40.390">
    <property type="match status" value="1"/>
</dbReference>
<keyword evidence="3 6" id="KW-0732">Signal</keyword>
<feature type="chain" id="PRO_5046311722" evidence="6">
    <location>
        <begin position="20"/>
        <end position="588"/>
    </location>
</feature>
<dbReference type="PROSITE" id="PS51257">
    <property type="entry name" value="PROKAR_LIPOPROTEIN"/>
    <property type="match status" value="1"/>
</dbReference>
<dbReference type="RefSeq" id="WP_269427260.1">
    <property type="nucleotide sequence ID" value="NZ_JAPWGM010000003.1"/>
</dbReference>
<comment type="caution">
    <text evidence="9">The sequence shown here is derived from an EMBL/GenBank/DDBJ whole genome shotgun (WGS) entry which is preliminary data.</text>
</comment>
<dbReference type="InterPro" id="IPR011990">
    <property type="entry name" value="TPR-like_helical_dom_sf"/>
</dbReference>
<evidence type="ECO:0000259" key="7">
    <source>
        <dbReference type="Pfam" id="PF07980"/>
    </source>
</evidence>
<evidence type="ECO:0000313" key="10">
    <source>
        <dbReference type="Proteomes" id="UP001144347"/>
    </source>
</evidence>
<evidence type="ECO:0000256" key="2">
    <source>
        <dbReference type="ARBA" id="ARBA00006275"/>
    </source>
</evidence>
<dbReference type="Pfam" id="PF07980">
    <property type="entry name" value="SusD_RagB"/>
    <property type="match status" value="1"/>
</dbReference>
<comment type="subcellular location">
    <subcellularLocation>
        <location evidence="1">Cell outer membrane</location>
    </subcellularLocation>
</comment>
<dbReference type="InterPro" id="IPR033985">
    <property type="entry name" value="SusD-like_N"/>
</dbReference>
<dbReference type="InterPro" id="IPR012944">
    <property type="entry name" value="SusD_RagB_dom"/>
</dbReference>
<evidence type="ECO:0000259" key="8">
    <source>
        <dbReference type="Pfam" id="PF14322"/>
    </source>
</evidence>
<feature type="signal peptide" evidence="6">
    <location>
        <begin position="1"/>
        <end position="19"/>
    </location>
</feature>
<evidence type="ECO:0000313" key="9">
    <source>
        <dbReference type="EMBL" id="MCZ4244186.1"/>
    </source>
</evidence>
<proteinExistence type="inferred from homology"/>
<evidence type="ECO:0000256" key="3">
    <source>
        <dbReference type="ARBA" id="ARBA00022729"/>
    </source>
</evidence>
<dbReference type="Proteomes" id="UP001144347">
    <property type="component" value="Unassembled WGS sequence"/>
</dbReference>
<evidence type="ECO:0000256" key="4">
    <source>
        <dbReference type="ARBA" id="ARBA00023136"/>
    </source>
</evidence>
<keyword evidence="10" id="KW-1185">Reference proteome</keyword>
<accession>A0ABT4L8C9</accession>
<sequence>MKLKYLLGSLAIVVITAFSACKKAGFLDKKAETLTEDKVFADSALTSALITDMYAFTGQDVIPARYTMITTPVNNEYGCLDDQTTLSMGYWDDPTKSVMQGTYTATNYAFNNYWTTYYRKIRQASLFMQKAVNSPISAPRKKRLMAEAKYLRAFFYIGLIRFYGGVQIMPNEPLDVQDPLISKRNTYKECVDFVVSELDAAAADLPAASAQDASEYGHATKGAALALKARILLTAASPLFNGNSFSSDANILPYITYSASYNSSLWQKAADALKAVIEMPDYSLVVDNSTRPGHGFWKMFLKGRRNSELITPYFWSGSALETYRFPRSRNGSGGYNNPSENAVANFGMQNGKSITDPTSGYNPANPYVNREPRFYYSIIYNQAPIWKSGSGTTLVPIDIYFNKSTGAMTADGIQAYYTRTGYYSRKMCNDSIAPGGIANSNRAYPVIRLAEMVMGYAEALNEMGQTEQAVTYLNKLRSRAGISSGSDNRYGIAVGISQADLRKVIQADYVAEFFQEGLFWYNTRRWRTAEITEKMNTTSMLVSRETNGTFTYAPGNAVVVNWQQRAYFAPIPQAEINKASTLIQNPGW</sequence>
<evidence type="ECO:0000256" key="6">
    <source>
        <dbReference type="SAM" id="SignalP"/>
    </source>
</evidence>
<organism evidence="9 10">
    <name type="scientific">Pedobacter punctiformis</name>
    <dbReference type="NCBI Taxonomy" id="3004097"/>
    <lineage>
        <taxon>Bacteria</taxon>
        <taxon>Pseudomonadati</taxon>
        <taxon>Bacteroidota</taxon>
        <taxon>Sphingobacteriia</taxon>
        <taxon>Sphingobacteriales</taxon>
        <taxon>Sphingobacteriaceae</taxon>
        <taxon>Pedobacter</taxon>
    </lineage>
</organism>
<dbReference type="Pfam" id="PF14322">
    <property type="entry name" value="SusD-like_3"/>
    <property type="match status" value="1"/>
</dbReference>
<feature type="domain" description="RagB/SusD" evidence="7">
    <location>
        <begin position="329"/>
        <end position="588"/>
    </location>
</feature>
<name>A0ABT4L8C9_9SPHI</name>
<feature type="domain" description="SusD-like N-terminal" evidence="8">
    <location>
        <begin position="26"/>
        <end position="233"/>
    </location>
</feature>
<evidence type="ECO:0000256" key="5">
    <source>
        <dbReference type="ARBA" id="ARBA00023237"/>
    </source>
</evidence>
<evidence type="ECO:0000256" key="1">
    <source>
        <dbReference type="ARBA" id="ARBA00004442"/>
    </source>
</evidence>
<gene>
    <name evidence="9" type="ORF">O0955_09220</name>
</gene>